<feature type="domain" description="Aminotransferase class I/classII large" evidence="10">
    <location>
        <begin position="132"/>
        <end position="200"/>
    </location>
</feature>
<dbReference type="EC" id="2.6.1.2" evidence="8"/>
<comment type="similarity">
    <text evidence="7">Belongs to the class-I pyridoxal-phosphate-dependent aminotransferase family. Alanine aminotransferase subfamily.</text>
</comment>
<keyword evidence="12" id="KW-1185">Reference proteome</keyword>
<dbReference type="STRING" id="46731.A0A3M6V608"/>
<gene>
    <name evidence="11" type="ORF">pdam_00024641</name>
</gene>
<dbReference type="GO" id="GO:0030170">
    <property type="term" value="F:pyridoxal phosphate binding"/>
    <property type="evidence" value="ECO:0007669"/>
    <property type="project" value="InterPro"/>
</dbReference>
<dbReference type="Gene3D" id="3.40.640.10">
    <property type="entry name" value="Type I PLP-dependent aspartate aminotransferase-like (Major domain)"/>
    <property type="match status" value="2"/>
</dbReference>
<comment type="cofactor">
    <cofactor evidence="1">
        <name>pyridoxal 5'-phosphate</name>
        <dbReference type="ChEBI" id="CHEBI:597326"/>
    </cofactor>
</comment>
<protein>
    <recommendedName>
        <fullName evidence="8">alanine transaminase</fullName>
        <ecNumber evidence="8">2.6.1.2</ecNumber>
    </recommendedName>
</protein>
<evidence type="ECO:0000313" key="11">
    <source>
        <dbReference type="EMBL" id="RMX61403.1"/>
    </source>
</evidence>
<evidence type="ECO:0000259" key="10">
    <source>
        <dbReference type="Pfam" id="PF00155"/>
    </source>
</evidence>
<dbReference type="PANTHER" id="PTHR11751:SF29">
    <property type="entry name" value="ALANINE TRANSAMINASE"/>
    <property type="match status" value="1"/>
</dbReference>
<evidence type="ECO:0000256" key="1">
    <source>
        <dbReference type="ARBA" id="ARBA00001933"/>
    </source>
</evidence>
<dbReference type="SUPFAM" id="SSF53383">
    <property type="entry name" value="PLP-dependent transferases"/>
    <property type="match status" value="2"/>
</dbReference>
<keyword evidence="5" id="KW-0663">Pyridoxal phosphate</keyword>
<dbReference type="GO" id="GO:0004021">
    <property type="term" value="F:L-alanine:2-oxoglutarate aminotransferase activity"/>
    <property type="evidence" value="ECO:0007669"/>
    <property type="project" value="UniProtKB-EC"/>
</dbReference>
<dbReference type="InterPro" id="IPR004839">
    <property type="entry name" value="Aminotransferase_I/II_large"/>
</dbReference>
<dbReference type="Proteomes" id="UP000275408">
    <property type="component" value="Unassembled WGS sequence"/>
</dbReference>
<reference evidence="11 12" key="1">
    <citation type="journal article" date="2018" name="Sci. Rep.">
        <title>Comparative analysis of the Pocillopora damicornis genome highlights role of immune system in coral evolution.</title>
        <authorList>
            <person name="Cunning R."/>
            <person name="Bay R.A."/>
            <person name="Gillette P."/>
            <person name="Baker A.C."/>
            <person name="Traylor-Knowles N."/>
        </authorList>
    </citation>
    <scope>NUCLEOTIDE SEQUENCE [LARGE SCALE GENOMIC DNA]</scope>
    <source>
        <strain evidence="11">RSMAS</strain>
        <tissue evidence="11">Whole animal</tissue>
    </source>
</reference>
<dbReference type="OrthoDB" id="5971236at2759"/>
<keyword evidence="3" id="KW-0032">Aminotransferase</keyword>
<evidence type="ECO:0000256" key="8">
    <source>
        <dbReference type="ARBA" id="ARBA00026106"/>
    </source>
</evidence>
<dbReference type="PANTHER" id="PTHR11751">
    <property type="entry name" value="ALANINE AMINOTRANSFERASE"/>
    <property type="match status" value="1"/>
</dbReference>
<sequence length="207" mass="23440">MLTVPFRLFRFKGCGEEGKEISVALASLGTDMPNGKLKPGLMIPIPVFPHYKSRIVEFNLYEIPYYLEEENNWSLDIGEMKKAIDEARPHCEPRGLVLINPGNPTEILRLPRKIGLASLGTDMPNGKLKPGLMIPIPVFPQYKSRIVEFNLYEIPYYLEEENNWSFNIGEMKKAIDKARPHCEPRGLVLINPGNPTGRDIRAHAGEL</sequence>
<dbReference type="InterPro" id="IPR045088">
    <property type="entry name" value="ALAT1/2-like"/>
</dbReference>
<keyword evidence="4" id="KW-0808">Transferase</keyword>
<evidence type="ECO:0000256" key="4">
    <source>
        <dbReference type="ARBA" id="ARBA00022679"/>
    </source>
</evidence>
<evidence type="ECO:0000256" key="2">
    <source>
        <dbReference type="ARBA" id="ARBA00011738"/>
    </source>
</evidence>
<evidence type="ECO:0000313" key="12">
    <source>
        <dbReference type="Proteomes" id="UP000275408"/>
    </source>
</evidence>
<dbReference type="GO" id="GO:0042853">
    <property type="term" value="P:L-alanine catabolic process"/>
    <property type="evidence" value="ECO:0007669"/>
    <property type="project" value="UniProtKB-UniPathway"/>
</dbReference>
<evidence type="ECO:0000256" key="7">
    <source>
        <dbReference type="ARBA" id="ARBA00025785"/>
    </source>
</evidence>
<dbReference type="InterPro" id="IPR015421">
    <property type="entry name" value="PyrdxlP-dep_Trfase_major"/>
</dbReference>
<evidence type="ECO:0000256" key="9">
    <source>
        <dbReference type="ARBA" id="ARBA00047412"/>
    </source>
</evidence>
<comment type="caution">
    <text evidence="11">The sequence shown here is derived from an EMBL/GenBank/DDBJ whole genome shotgun (WGS) entry which is preliminary data.</text>
</comment>
<dbReference type="EMBL" id="RCHS01000017">
    <property type="protein sequence ID" value="RMX61403.1"/>
    <property type="molecule type" value="Genomic_DNA"/>
</dbReference>
<dbReference type="Pfam" id="PF00155">
    <property type="entry name" value="Aminotran_1_2"/>
    <property type="match status" value="2"/>
</dbReference>
<comment type="catalytic activity">
    <reaction evidence="9">
        <text>L-alanine + 2-oxoglutarate = pyruvate + L-glutamate</text>
        <dbReference type="Rhea" id="RHEA:19453"/>
        <dbReference type="ChEBI" id="CHEBI:15361"/>
        <dbReference type="ChEBI" id="CHEBI:16810"/>
        <dbReference type="ChEBI" id="CHEBI:29985"/>
        <dbReference type="ChEBI" id="CHEBI:57972"/>
        <dbReference type="EC" id="2.6.1.2"/>
    </reaction>
</comment>
<organism evidence="11 12">
    <name type="scientific">Pocillopora damicornis</name>
    <name type="common">Cauliflower coral</name>
    <name type="synonym">Millepora damicornis</name>
    <dbReference type="NCBI Taxonomy" id="46731"/>
    <lineage>
        <taxon>Eukaryota</taxon>
        <taxon>Metazoa</taxon>
        <taxon>Cnidaria</taxon>
        <taxon>Anthozoa</taxon>
        <taxon>Hexacorallia</taxon>
        <taxon>Scleractinia</taxon>
        <taxon>Astrocoeniina</taxon>
        <taxon>Pocilloporidae</taxon>
        <taxon>Pocillopora</taxon>
    </lineage>
</organism>
<dbReference type="AlphaFoldDB" id="A0A3M6V608"/>
<name>A0A3M6V608_POCDA</name>
<comment type="subunit">
    <text evidence="2">Homodimer.</text>
</comment>
<feature type="domain" description="Aminotransferase class I/classII large" evidence="10">
    <location>
        <begin position="41"/>
        <end position="105"/>
    </location>
</feature>
<comment type="pathway">
    <text evidence="6">Amino-acid degradation; L-alanine degradation via transaminase pathway; pyruvate from L-alanine: step 1/1.</text>
</comment>
<evidence type="ECO:0000256" key="3">
    <source>
        <dbReference type="ARBA" id="ARBA00022576"/>
    </source>
</evidence>
<dbReference type="UniPathway" id="UPA00528">
    <property type="reaction ID" value="UER00586"/>
</dbReference>
<proteinExistence type="inferred from homology"/>
<evidence type="ECO:0000256" key="5">
    <source>
        <dbReference type="ARBA" id="ARBA00022898"/>
    </source>
</evidence>
<dbReference type="InterPro" id="IPR015424">
    <property type="entry name" value="PyrdxlP-dep_Trfase"/>
</dbReference>
<evidence type="ECO:0000256" key="6">
    <source>
        <dbReference type="ARBA" id="ARBA00025708"/>
    </source>
</evidence>
<accession>A0A3M6V608</accession>